<dbReference type="InterPro" id="IPR055396">
    <property type="entry name" value="DUF7088"/>
</dbReference>
<evidence type="ECO:0000259" key="4">
    <source>
        <dbReference type="Pfam" id="PF23357"/>
    </source>
</evidence>
<feature type="transmembrane region" description="Helical" evidence="2">
    <location>
        <begin position="531"/>
        <end position="551"/>
    </location>
</feature>
<keyword evidence="2" id="KW-0472">Membrane</keyword>
<keyword evidence="2" id="KW-1133">Transmembrane helix</keyword>
<evidence type="ECO:0000259" key="3">
    <source>
        <dbReference type="Pfam" id="PF09822"/>
    </source>
</evidence>
<dbReference type="Proteomes" id="UP000650524">
    <property type="component" value="Unassembled WGS sequence"/>
</dbReference>
<feature type="domain" description="ABC-type uncharacterised transport system" evidence="3">
    <location>
        <begin position="116"/>
        <end position="419"/>
    </location>
</feature>
<feature type="domain" description="DUF7088" evidence="4">
    <location>
        <begin position="1"/>
        <end position="68"/>
    </location>
</feature>
<gene>
    <name evidence="5" type="ORF">H8E19_01505</name>
</gene>
<comment type="caution">
    <text evidence="5">The sequence shown here is derived from an EMBL/GenBank/DDBJ whole genome shotgun (WGS) entry which is preliminary data.</text>
</comment>
<proteinExistence type="predicted"/>
<organism evidence="5 6">
    <name type="scientific">Candidatus Desulfacyla euxinica</name>
    <dbReference type="NCBI Taxonomy" id="2841693"/>
    <lineage>
        <taxon>Bacteria</taxon>
        <taxon>Deltaproteobacteria</taxon>
        <taxon>Candidatus Desulfacyla</taxon>
    </lineage>
</organism>
<evidence type="ECO:0000256" key="1">
    <source>
        <dbReference type="SAM" id="Coils"/>
    </source>
</evidence>
<dbReference type="Pfam" id="PF09822">
    <property type="entry name" value="ABC_transp_aux"/>
    <property type="match status" value="1"/>
</dbReference>
<sequence length="559" mass="63318">VTIKFFYSQSNPDIPANIKIYAKEVKDFLSEYKHAGKGRIKVEIYDPKPDSDEEEWAEKYGIQPMRTPGGKIYCGLVFVSADQEDVIEWLDPDKEQVLEYDLTSIIQGIQSDKKMVVGIITSLPVFGTVGRPTRQTQRTEKEWLFITEMKKIYDVRQINPSIQKIDPLLNLLLVVFPKNLSPQLEYAIDQYVLSGGKALIFVDPFCVSDRSQGQRQFIRSSGASLDKVFKAWGVSMDSTKAVADFDQPTQVRTGDNSMEENPLMISARGEAFNKNAVITAGLESMLFPIAGAIKKSGDVDSEFEPLVHSSRNSALMDAFKAYLGVEAIKKDFTPAGERFNIAVRLRGKFKTAFPEGQPNSKDSEGKKWAHIKEGKKPATIIIVSDADMLADQFYVQRRNVLGLVISEMFNDNLNFLSNASEILTGSDDLIGLRSRGKFERPFTAVVKLKRTAQERWLTKENELVKQMEETTQKLRQIEEQKDVSQEMILSPEQEVEITKFKEQRQKINRELKQVRRNLRASIETLGATLKGINIFLMPFLVALIGIGFAIYKHRKFGKK</sequence>
<dbReference type="Pfam" id="PF23357">
    <property type="entry name" value="DUF7088"/>
    <property type="match status" value="1"/>
</dbReference>
<evidence type="ECO:0000313" key="6">
    <source>
        <dbReference type="Proteomes" id="UP000650524"/>
    </source>
</evidence>
<feature type="non-terminal residue" evidence="5">
    <location>
        <position position="1"/>
    </location>
</feature>
<name>A0A8J6MVC7_9DELT</name>
<protein>
    <submittedName>
        <fullName evidence="5">GldG family protein</fullName>
    </submittedName>
</protein>
<accession>A0A8J6MVC7</accession>
<dbReference type="AlphaFoldDB" id="A0A8J6MVC7"/>
<keyword evidence="2" id="KW-0812">Transmembrane</keyword>
<evidence type="ECO:0000313" key="5">
    <source>
        <dbReference type="EMBL" id="MBC8176053.1"/>
    </source>
</evidence>
<feature type="coiled-coil region" evidence="1">
    <location>
        <begin position="460"/>
        <end position="524"/>
    </location>
</feature>
<keyword evidence="1" id="KW-0175">Coiled coil</keyword>
<dbReference type="InterPro" id="IPR019196">
    <property type="entry name" value="ABC_transp_unknown"/>
</dbReference>
<dbReference type="EMBL" id="JACNJD010000078">
    <property type="protein sequence ID" value="MBC8176053.1"/>
    <property type="molecule type" value="Genomic_DNA"/>
</dbReference>
<evidence type="ECO:0000256" key="2">
    <source>
        <dbReference type="SAM" id="Phobius"/>
    </source>
</evidence>
<reference evidence="5 6" key="1">
    <citation type="submission" date="2020-08" db="EMBL/GenBank/DDBJ databases">
        <title>Bridging the membrane lipid divide: bacteria of the FCB group superphylum have the potential to synthesize archaeal ether lipids.</title>
        <authorList>
            <person name="Villanueva L."/>
            <person name="Von Meijenfeldt F.A.B."/>
            <person name="Westbye A.B."/>
            <person name="Yadav S."/>
            <person name="Hopmans E.C."/>
            <person name="Dutilh B.E."/>
            <person name="Sinninghe Damste J.S."/>
        </authorList>
    </citation>
    <scope>NUCLEOTIDE SEQUENCE [LARGE SCALE GENOMIC DNA]</scope>
    <source>
        <strain evidence="5">NIOZ-UU27</strain>
    </source>
</reference>